<keyword evidence="3" id="KW-1185">Reference proteome</keyword>
<gene>
    <name evidence="2" type="ORF">SAMN04488070_1557</name>
</gene>
<organism evidence="2 3">
    <name type="scientific">Pseudidiomarina maritima</name>
    <dbReference type="NCBI Taxonomy" id="519453"/>
    <lineage>
        <taxon>Bacteria</taxon>
        <taxon>Pseudomonadati</taxon>
        <taxon>Pseudomonadota</taxon>
        <taxon>Gammaproteobacteria</taxon>
        <taxon>Alteromonadales</taxon>
        <taxon>Idiomarinaceae</taxon>
        <taxon>Pseudidiomarina</taxon>
    </lineage>
</organism>
<evidence type="ECO:0008006" key="4">
    <source>
        <dbReference type="Google" id="ProtNLM"/>
    </source>
</evidence>
<feature type="transmembrane region" description="Helical" evidence="1">
    <location>
        <begin position="42"/>
        <end position="68"/>
    </location>
</feature>
<reference evidence="3" key="1">
    <citation type="submission" date="2016-10" db="EMBL/GenBank/DDBJ databases">
        <authorList>
            <person name="Varghese N."/>
            <person name="Submissions S."/>
        </authorList>
    </citation>
    <scope>NUCLEOTIDE SEQUENCE [LARGE SCALE GENOMIC DNA]</scope>
    <source>
        <strain evidence="3">CGMCC 1.7285</strain>
    </source>
</reference>
<evidence type="ECO:0000256" key="1">
    <source>
        <dbReference type="SAM" id="Phobius"/>
    </source>
</evidence>
<feature type="transmembrane region" description="Helical" evidence="1">
    <location>
        <begin position="175"/>
        <end position="196"/>
    </location>
</feature>
<evidence type="ECO:0000313" key="2">
    <source>
        <dbReference type="EMBL" id="SFR50330.1"/>
    </source>
</evidence>
<feature type="transmembrane region" description="Helical" evidence="1">
    <location>
        <begin position="208"/>
        <end position="226"/>
    </location>
</feature>
<name>A0A1I6H7H8_9GAMM</name>
<feature type="transmembrane region" description="Helical" evidence="1">
    <location>
        <begin position="141"/>
        <end position="163"/>
    </location>
</feature>
<keyword evidence="1" id="KW-1133">Transmembrane helix</keyword>
<dbReference type="EMBL" id="FOYU01000002">
    <property type="protein sequence ID" value="SFR50330.1"/>
    <property type="molecule type" value="Genomic_DNA"/>
</dbReference>
<dbReference type="Proteomes" id="UP000199424">
    <property type="component" value="Unassembled WGS sequence"/>
</dbReference>
<protein>
    <recommendedName>
        <fullName evidence="4">DUF2306 domain-containing protein</fullName>
    </recommendedName>
</protein>
<feature type="transmembrane region" description="Helical" evidence="1">
    <location>
        <begin position="80"/>
        <end position="102"/>
    </location>
</feature>
<keyword evidence="1" id="KW-0472">Membrane</keyword>
<feature type="transmembrane region" description="Helical" evidence="1">
    <location>
        <begin position="114"/>
        <end position="135"/>
    </location>
</feature>
<dbReference type="RefSeq" id="WP_092857277.1">
    <property type="nucleotide sequence ID" value="NZ_FOYU01000002.1"/>
</dbReference>
<sequence>MLFIHETLLNLHVVLGALALVLFWVPILARKGGPTHVRYGKMYVWLMYIVAVSGIVMSVMVLVSPGYFKPNASLVVINQFYTLLLFLSALTFISVRHAMLVLKHKTDTSVFRRVGFLWMPAILVGGGTTLLVIAVNSSSTLILHYVFGGLGVFIGTSMGHFAFRKNPPRKIWLTEHIGAILGSGIAAYTAFLAFGARHWLSFLGEWQLAAWILPGVIGTAGIAWASRRWGR</sequence>
<dbReference type="AlphaFoldDB" id="A0A1I6H7H8"/>
<evidence type="ECO:0000313" key="3">
    <source>
        <dbReference type="Proteomes" id="UP000199424"/>
    </source>
</evidence>
<accession>A0A1I6H7H8</accession>
<keyword evidence="1" id="KW-0812">Transmembrane</keyword>
<feature type="transmembrane region" description="Helical" evidence="1">
    <location>
        <begin position="12"/>
        <end position="30"/>
    </location>
</feature>
<proteinExistence type="predicted"/>